<dbReference type="Proteomes" id="UP001500459">
    <property type="component" value="Unassembled WGS sequence"/>
</dbReference>
<protein>
    <submittedName>
        <fullName evidence="2">Tetratricopeptide repeat protein</fullName>
    </submittedName>
</protein>
<accession>A0ABP7XCD0</accession>
<dbReference type="Gene3D" id="1.25.40.10">
    <property type="entry name" value="Tetratricopeptide repeat domain"/>
    <property type="match status" value="4"/>
</dbReference>
<dbReference type="PROSITE" id="PS50005">
    <property type="entry name" value="TPR"/>
    <property type="match status" value="1"/>
</dbReference>
<evidence type="ECO:0000256" key="1">
    <source>
        <dbReference type="PROSITE-ProRule" id="PRU00339"/>
    </source>
</evidence>
<keyword evidence="3" id="KW-1185">Reference proteome</keyword>
<dbReference type="SMART" id="SM00028">
    <property type="entry name" value="TPR"/>
    <property type="match status" value="6"/>
</dbReference>
<dbReference type="EMBL" id="BAABCW010000002">
    <property type="protein sequence ID" value="GAA4111383.1"/>
    <property type="molecule type" value="Genomic_DNA"/>
</dbReference>
<dbReference type="InterPro" id="IPR011990">
    <property type="entry name" value="TPR-like_helical_dom_sf"/>
</dbReference>
<dbReference type="Pfam" id="PF13174">
    <property type="entry name" value="TPR_6"/>
    <property type="match status" value="2"/>
</dbReference>
<dbReference type="InterPro" id="IPR019734">
    <property type="entry name" value="TPR_rpt"/>
</dbReference>
<comment type="caution">
    <text evidence="2">The sequence shown here is derived from an EMBL/GenBank/DDBJ whole genome shotgun (WGS) entry which is preliminary data.</text>
</comment>
<name>A0ABP7XCD0_9FLAO</name>
<dbReference type="Pfam" id="PF14559">
    <property type="entry name" value="TPR_19"/>
    <property type="match status" value="1"/>
</dbReference>
<dbReference type="PANTHER" id="PTHR12558:SF13">
    <property type="entry name" value="CELL DIVISION CYCLE PROTEIN 27 HOMOLOG"/>
    <property type="match status" value="1"/>
</dbReference>
<gene>
    <name evidence="2" type="ORF">GCM10022393_09030</name>
</gene>
<dbReference type="PANTHER" id="PTHR12558">
    <property type="entry name" value="CELL DIVISION CYCLE 16,23,27"/>
    <property type="match status" value="1"/>
</dbReference>
<dbReference type="SUPFAM" id="SSF48452">
    <property type="entry name" value="TPR-like"/>
    <property type="match status" value="3"/>
</dbReference>
<proteinExistence type="predicted"/>
<feature type="repeat" description="TPR" evidence="1">
    <location>
        <begin position="54"/>
        <end position="87"/>
    </location>
</feature>
<sequence length="633" mass="73434">MLPYEILDSGNSILLKLYIPEALLLSHFVTIFTKIPSMRLILLYIILCFALPVFSQSEQLAKNYMQQGEYQKAVSVYQKLYKRNPNRSNYLLGLVEAHQQLEEFDAAEKILMERMDKTANNAKLLVELGHHYELQEDNAKAQTFYTKAIESFNKNDVNHAHSLAQNFEKYNLLDQAALIYEKTMIANPGASFNQQLAKIYGEQGKLDKMFDSYLSILQVQPSYKNIVQRKFSQYVTEDPLNEANIIFRKLLIKKLQQNPDIIFNKMLSWLFVQQKEFKKAFIQEKAVYKRNDDEGLDGIIALARIAIGAKDLKSATQILDFILQAPASNELKLTAHKIILKAKTDLKDDKEYKEIEEQYNIVFDTYGKSSETIGLQIDYAHFLAFNQDRKKEAIDFLKRLLDKEKLSRFQSSRAKMKIADILVLDQKFNQALIYYTQVQNALKNNFLAQDARFKVAKTSYYKGDFDWAQTQLDVLKSSTSQLIANDAMELSLIISDNSLEDSTQTALKIFARADLLSFQNKTEEAITAYQEILTNHKGEKIEDEAFLRQAKLYEQEKQFEKAKVNYLKIIEFYGDDILVDDAYYYLAELYVNVLEEPEKAKELYEKLIFNHADSIFFVDARKKYRTLRGDAIN</sequence>
<organism evidence="2 3">
    <name type="scientific">Aquimarina addita</name>
    <dbReference type="NCBI Taxonomy" id="870485"/>
    <lineage>
        <taxon>Bacteria</taxon>
        <taxon>Pseudomonadati</taxon>
        <taxon>Bacteroidota</taxon>
        <taxon>Flavobacteriia</taxon>
        <taxon>Flavobacteriales</taxon>
        <taxon>Flavobacteriaceae</taxon>
        <taxon>Aquimarina</taxon>
    </lineage>
</organism>
<evidence type="ECO:0000313" key="2">
    <source>
        <dbReference type="EMBL" id="GAA4111383.1"/>
    </source>
</evidence>
<reference evidence="3" key="1">
    <citation type="journal article" date="2019" name="Int. J. Syst. Evol. Microbiol.">
        <title>The Global Catalogue of Microorganisms (GCM) 10K type strain sequencing project: providing services to taxonomists for standard genome sequencing and annotation.</title>
        <authorList>
            <consortium name="The Broad Institute Genomics Platform"/>
            <consortium name="The Broad Institute Genome Sequencing Center for Infectious Disease"/>
            <person name="Wu L."/>
            <person name="Ma J."/>
        </authorList>
    </citation>
    <scope>NUCLEOTIDE SEQUENCE [LARGE SCALE GENOMIC DNA]</scope>
    <source>
        <strain evidence="3">JCM 17106</strain>
    </source>
</reference>
<keyword evidence="1" id="KW-0802">TPR repeat</keyword>
<evidence type="ECO:0000313" key="3">
    <source>
        <dbReference type="Proteomes" id="UP001500459"/>
    </source>
</evidence>